<keyword evidence="1" id="KW-0805">Transcription regulation</keyword>
<dbReference type="PANTHER" id="PTHR44688">
    <property type="entry name" value="DNA-BINDING TRANSCRIPTIONAL ACTIVATOR DEVR_DOSR"/>
    <property type="match status" value="1"/>
</dbReference>
<protein>
    <recommendedName>
        <fullName evidence="5">HTH luxR-type domain-containing protein</fullName>
    </recommendedName>
</protein>
<reference evidence="6 7" key="1">
    <citation type="submission" date="2014-07" db="EMBL/GenBank/DDBJ databases">
        <title>Draft genome of Clostridium celerecrescens 152B isolated from sediments associated with methane hydrate from Krishna Godavari basin.</title>
        <authorList>
            <person name="Honkalas V.S."/>
            <person name="Dabir A.P."/>
            <person name="Arora P."/>
            <person name="Dhakephalkar P.K."/>
        </authorList>
    </citation>
    <scope>NUCLEOTIDE SEQUENCE [LARGE SCALE GENOMIC DNA]</scope>
    <source>
        <strain evidence="6 7">152B</strain>
    </source>
</reference>
<dbReference type="InterPro" id="IPR016032">
    <property type="entry name" value="Sig_transdc_resp-reg_C-effctor"/>
</dbReference>
<dbReference type="AlphaFoldDB" id="A0A084JLN6"/>
<name>A0A084JLN6_9FIRM</name>
<dbReference type="GO" id="GO:0003677">
    <property type="term" value="F:DNA binding"/>
    <property type="evidence" value="ECO:0007669"/>
    <property type="project" value="UniProtKB-KW"/>
</dbReference>
<dbReference type="EMBL" id="JPME01000014">
    <property type="protein sequence ID" value="KEZ89870.1"/>
    <property type="molecule type" value="Genomic_DNA"/>
</dbReference>
<evidence type="ECO:0000256" key="3">
    <source>
        <dbReference type="ARBA" id="ARBA00023163"/>
    </source>
</evidence>
<sequence length="338" mass="39876">MEKGIVFIYNLVLIMVYSGVIWMSFSLFFNGKEKILLWIGIIFGAVLTDEIVIFASEMFGNFAENYNRLFMIVPTHKTMIYLVFSLGCLTIFKRLLNRAINWRDYIILAIYVTFMLFVPIMENSAWKIWLYFLPSQLYNTYLGAECLGIIKKNPEEYQDPFFKWCERLFYITILMNIFIIIEDTIVIFNFDTYSKYYINMNNRSFTSDILYLIYAIFSAEYLMYYLKISLRNNTIVSEVTSHTRGNLPTDIEESILYRFSDAHHLTAREREILSVLLMDKTNQEISDDLYISLGTAKTHVHNIFQKIGVVKRPQLLDVYAAYRDEQLNKEPEKETPSP</sequence>
<feature type="transmembrane region" description="Helical" evidence="4">
    <location>
        <begin position="35"/>
        <end position="59"/>
    </location>
</feature>
<evidence type="ECO:0000256" key="2">
    <source>
        <dbReference type="ARBA" id="ARBA00023125"/>
    </source>
</evidence>
<keyword evidence="4" id="KW-0812">Transmembrane</keyword>
<keyword evidence="4" id="KW-1133">Transmembrane helix</keyword>
<organism evidence="6 7">
    <name type="scientific">Lacrimispora celerecrescens</name>
    <dbReference type="NCBI Taxonomy" id="29354"/>
    <lineage>
        <taxon>Bacteria</taxon>
        <taxon>Bacillati</taxon>
        <taxon>Bacillota</taxon>
        <taxon>Clostridia</taxon>
        <taxon>Lachnospirales</taxon>
        <taxon>Lachnospiraceae</taxon>
        <taxon>Lacrimispora</taxon>
    </lineage>
</organism>
<dbReference type="CDD" id="cd06170">
    <property type="entry name" value="LuxR_C_like"/>
    <property type="match status" value="1"/>
</dbReference>
<dbReference type="RefSeq" id="WP_038281267.1">
    <property type="nucleotide sequence ID" value="NZ_JPME01000014.1"/>
</dbReference>
<keyword evidence="7" id="KW-1185">Reference proteome</keyword>
<dbReference type="Gene3D" id="1.10.10.10">
    <property type="entry name" value="Winged helix-like DNA-binding domain superfamily/Winged helix DNA-binding domain"/>
    <property type="match status" value="1"/>
</dbReference>
<dbReference type="SMART" id="SM00421">
    <property type="entry name" value="HTH_LUXR"/>
    <property type="match status" value="1"/>
</dbReference>
<dbReference type="SUPFAM" id="SSF46894">
    <property type="entry name" value="C-terminal effector domain of the bipartite response regulators"/>
    <property type="match status" value="1"/>
</dbReference>
<proteinExistence type="predicted"/>
<dbReference type="InterPro" id="IPR036388">
    <property type="entry name" value="WH-like_DNA-bd_sf"/>
</dbReference>
<dbReference type="GO" id="GO:0006355">
    <property type="term" value="P:regulation of DNA-templated transcription"/>
    <property type="evidence" value="ECO:0007669"/>
    <property type="project" value="InterPro"/>
</dbReference>
<dbReference type="OrthoDB" id="9789465at2"/>
<feature type="domain" description="HTH luxR-type" evidence="5">
    <location>
        <begin position="258"/>
        <end position="323"/>
    </location>
</feature>
<keyword evidence="4" id="KW-0472">Membrane</keyword>
<dbReference type="InterPro" id="IPR000792">
    <property type="entry name" value="Tscrpt_reg_LuxR_C"/>
</dbReference>
<feature type="transmembrane region" description="Helical" evidence="4">
    <location>
        <begin position="209"/>
        <end position="226"/>
    </location>
</feature>
<feature type="transmembrane region" description="Helical" evidence="4">
    <location>
        <begin position="6"/>
        <end position="28"/>
    </location>
</feature>
<dbReference type="PRINTS" id="PR00038">
    <property type="entry name" value="HTHLUXR"/>
</dbReference>
<feature type="transmembrane region" description="Helical" evidence="4">
    <location>
        <begin position="105"/>
        <end position="122"/>
    </location>
</feature>
<evidence type="ECO:0000313" key="7">
    <source>
        <dbReference type="Proteomes" id="UP000028525"/>
    </source>
</evidence>
<accession>A0A084JLN6</accession>
<gene>
    <name evidence="6" type="ORF">IO98_12100</name>
</gene>
<evidence type="ECO:0000256" key="1">
    <source>
        <dbReference type="ARBA" id="ARBA00023015"/>
    </source>
</evidence>
<dbReference type="PANTHER" id="PTHR44688:SF16">
    <property type="entry name" value="DNA-BINDING TRANSCRIPTIONAL ACTIVATOR DEVR_DOSR"/>
    <property type="match status" value="1"/>
</dbReference>
<feature type="transmembrane region" description="Helical" evidence="4">
    <location>
        <begin position="168"/>
        <end position="189"/>
    </location>
</feature>
<keyword evidence="2" id="KW-0238">DNA-binding</keyword>
<feature type="transmembrane region" description="Helical" evidence="4">
    <location>
        <begin position="79"/>
        <end position="96"/>
    </location>
</feature>
<evidence type="ECO:0000256" key="4">
    <source>
        <dbReference type="SAM" id="Phobius"/>
    </source>
</evidence>
<dbReference type="Pfam" id="PF00196">
    <property type="entry name" value="GerE"/>
    <property type="match status" value="1"/>
</dbReference>
<dbReference type="Proteomes" id="UP000028525">
    <property type="component" value="Unassembled WGS sequence"/>
</dbReference>
<evidence type="ECO:0000259" key="5">
    <source>
        <dbReference type="PROSITE" id="PS50043"/>
    </source>
</evidence>
<dbReference type="PROSITE" id="PS50043">
    <property type="entry name" value="HTH_LUXR_2"/>
    <property type="match status" value="1"/>
</dbReference>
<comment type="caution">
    <text evidence="6">The sequence shown here is derived from an EMBL/GenBank/DDBJ whole genome shotgun (WGS) entry which is preliminary data.</text>
</comment>
<keyword evidence="3" id="KW-0804">Transcription</keyword>
<evidence type="ECO:0000313" key="6">
    <source>
        <dbReference type="EMBL" id="KEZ89870.1"/>
    </source>
</evidence>
<dbReference type="STRING" id="29354.IO98_12100"/>